<dbReference type="STRING" id="34097.SAMN02745150_00295"/>
<keyword evidence="7" id="KW-0032">Aminotransferase</keyword>
<evidence type="ECO:0000256" key="1">
    <source>
        <dbReference type="ARBA" id="ARBA00001933"/>
    </source>
</evidence>
<evidence type="ECO:0000256" key="3">
    <source>
        <dbReference type="ARBA" id="ARBA00022898"/>
    </source>
</evidence>
<reference evidence="8" key="1">
    <citation type="submission" date="2016-10" db="EMBL/GenBank/DDBJ databases">
        <authorList>
            <person name="Varghese N."/>
            <person name="Submissions S."/>
        </authorList>
    </citation>
    <scope>NUCLEOTIDE SEQUENCE [LARGE SCALE GENOMIC DNA]</scope>
    <source>
        <strain evidence="8">ATCC 43811</strain>
    </source>
</reference>
<keyword evidence="3 5" id="KW-0663">Pyridoxal phosphate</keyword>
<dbReference type="InterPro" id="IPR015424">
    <property type="entry name" value="PyrdxlP-dep_Trfase"/>
</dbReference>
<dbReference type="OrthoDB" id="389074at2"/>
<evidence type="ECO:0000259" key="6">
    <source>
        <dbReference type="Pfam" id="PF00266"/>
    </source>
</evidence>
<organism evidence="7 8">
    <name type="scientific">Brevinema andersonii</name>
    <dbReference type="NCBI Taxonomy" id="34097"/>
    <lineage>
        <taxon>Bacteria</taxon>
        <taxon>Pseudomonadati</taxon>
        <taxon>Spirochaetota</taxon>
        <taxon>Spirochaetia</taxon>
        <taxon>Brevinematales</taxon>
        <taxon>Brevinemataceae</taxon>
        <taxon>Brevinema</taxon>
    </lineage>
</organism>
<dbReference type="AlphaFoldDB" id="A0A1I1DAY3"/>
<dbReference type="GO" id="GO:0004760">
    <property type="term" value="F:L-serine-pyruvate transaminase activity"/>
    <property type="evidence" value="ECO:0007669"/>
    <property type="project" value="TreeGrafter"/>
</dbReference>
<feature type="binding site" evidence="4">
    <location>
        <position position="335"/>
    </location>
    <ligand>
        <name>substrate</name>
    </ligand>
</feature>
<keyword evidence="8" id="KW-1185">Reference proteome</keyword>
<dbReference type="Gene3D" id="3.40.640.10">
    <property type="entry name" value="Type I PLP-dependent aspartate aminotransferase-like (Major domain)"/>
    <property type="match status" value="1"/>
</dbReference>
<dbReference type="Pfam" id="PF00266">
    <property type="entry name" value="Aminotran_5"/>
    <property type="match status" value="1"/>
</dbReference>
<dbReference type="GO" id="GO:0008453">
    <property type="term" value="F:alanine-glyoxylate transaminase activity"/>
    <property type="evidence" value="ECO:0007669"/>
    <property type="project" value="TreeGrafter"/>
</dbReference>
<dbReference type="PANTHER" id="PTHR21152">
    <property type="entry name" value="AMINOTRANSFERASE CLASS V"/>
    <property type="match status" value="1"/>
</dbReference>
<dbReference type="PIRSF" id="PIRSF000524">
    <property type="entry name" value="SPT"/>
    <property type="match status" value="1"/>
</dbReference>
<evidence type="ECO:0000256" key="4">
    <source>
        <dbReference type="PIRSR" id="PIRSR000524-1"/>
    </source>
</evidence>
<comment type="cofactor">
    <cofactor evidence="1 5">
        <name>pyridoxal 5'-phosphate</name>
        <dbReference type="ChEBI" id="CHEBI:597326"/>
    </cofactor>
</comment>
<dbReference type="SUPFAM" id="SSF53383">
    <property type="entry name" value="PLP-dependent transferases"/>
    <property type="match status" value="1"/>
</dbReference>
<dbReference type="GO" id="GO:0019265">
    <property type="term" value="P:glycine biosynthetic process, by transamination of glyoxylate"/>
    <property type="evidence" value="ECO:0007669"/>
    <property type="project" value="TreeGrafter"/>
</dbReference>
<protein>
    <submittedName>
        <fullName evidence="7">Aspartate aminotransferase</fullName>
    </submittedName>
</protein>
<feature type="domain" description="Aminotransferase class V" evidence="6">
    <location>
        <begin position="22"/>
        <end position="327"/>
    </location>
</feature>
<dbReference type="Gene3D" id="3.90.1150.10">
    <property type="entry name" value="Aspartate Aminotransferase, domain 1"/>
    <property type="match status" value="1"/>
</dbReference>
<dbReference type="EMBL" id="FOKY01000001">
    <property type="protein sequence ID" value="SFB69703.1"/>
    <property type="molecule type" value="Genomic_DNA"/>
</dbReference>
<evidence type="ECO:0000313" key="7">
    <source>
        <dbReference type="EMBL" id="SFB69703.1"/>
    </source>
</evidence>
<dbReference type="InterPro" id="IPR000192">
    <property type="entry name" value="Aminotrans_V_dom"/>
</dbReference>
<gene>
    <name evidence="7" type="ORF">SAMN02745150_00295</name>
</gene>
<evidence type="ECO:0000256" key="2">
    <source>
        <dbReference type="ARBA" id="ARBA00009236"/>
    </source>
</evidence>
<dbReference type="InterPro" id="IPR015421">
    <property type="entry name" value="PyrdxlP-dep_Trfase_major"/>
</dbReference>
<dbReference type="InterPro" id="IPR024169">
    <property type="entry name" value="SP_NH2Trfase/AEP_transaminase"/>
</dbReference>
<proteinExistence type="inferred from homology"/>
<dbReference type="PANTHER" id="PTHR21152:SF40">
    <property type="entry name" value="ALANINE--GLYOXYLATE AMINOTRANSFERASE"/>
    <property type="match status" value="1"/>
</dbReference>
<dbReference type="Proteomes" id="UP000240042">
    <property type="component" value="Unassembled WGS sequence"/>
</dbReference>
<evidence type="ECO:0000313" key="8">
    <source>
        <dbReference type="Proteomes" id="UP000240042"/>
    </source>
</evidence>
<accession>A0A1I1DAY3</accession>
<dbReference type="RefSeq" id="WP_092317623.1">
    <property type="nucleotide sequence ID" value="NZ_FOKY01000001.1"/>
</dbReference>
<name>A0A1I1DAY3_BREAD</name>
<dbReference type="InterPro" id="IPR015422">
    <property type="entry name" value="PyrdxlP-dep_Trfase_small"/>
</dbReference>
<comment type="similarity">
    <text evidence="2">Belongs to the class-V pyridoxal-phosphate-dependent aminotransferase family.</text>
</comment>
<sequence length="359" mass="39730">MRKNLYLATPGPVNIPEAVFQAMHTSMHHRIADFIEIFSRCRQNLPKFFQTDGSVLMMGSSGTGAMEASLINTLSPGDKVLVIESGKFGIRFAEIAETFGCLPIVVSSPYGTYPDPGQVQRALKENPDVKVVTACHSETSTGVLAPIADYAATVALTDALFIVDTISSAGCIPINQTKNKIDICISSGQKGFMTPPGVSFISLQGEKFMPALKKSQLPKFYFDILRQLDQQQSCHPEWTPATHMIMALDQALAMMMEEDVEKIYLRHKQVADYARKRGLELGFELFAHRGFTPSDSVSAFVTEKRIPANQLIECLSRKNIIIAGGQDNLKGKIIRIGHLGMMDLMQIKWIFDEIEDCFS</sequence>
<feature type="modified residue" description="N6-(pyridoxal phosphate)lysine" evidence="5">
    <location>
        <position position="190"/>
    </location>
</feature>
<evidence type="ECO:0000256" key="5">
    <source>
        <dbReference type="PIRSR" id="PIRSR000524-50"/>
    </source>
</evidence>
<keyword evidence="7" id="KW-0808">Transferase</keyword>